<dbReference type="Proteomes" id="UP000799439">
    <property type="component" value="Unassembled WGS sequence"/>
</dbReference>
<proteinExistence type="predicted"/>
<dbReference type="Pfam" id="PF06881">
    <property type="entry name" value="Elongin_A"/>
    <property type="match status" value="1"/>
</dbReference>
<evidence type="ECO:0008006" key="4">
    <source>
        <dbReference type="Google" id="ProtNLM"/>
    </source>
</evidence>
<dbReference type="EMBL" id="ML996086">
    <property type="protein sequence ID" value="KAF2152580.1"/>
    <property type="molecule type" value="Genomic_DNA"/>
</dbReference>
<evidence type="ECO:0000313" key="3">
    <source>
        <dbReference type="Proteomes" id="UP000799439"/>
    </source>
</evidence>
<dbReference type="GO" id="GO:0006368">
    <property type="term" value="P:transcription elongation by RNA polymerase II"/>
    <property type="evidence" value="ECO:0007669"/>
    <property type="project" value="InterPro"/>
</dbReference>
<feature type="compositionally biased region" description="Low complexity" evidence="1">
    <location>
        <begin position="168"/>
        <end position="180"/>
    </location>
</feature>
<comment type="caution">
    <text evidence="2">The sequence shown here is derived from an EMBL/GenBank/DDBJ whole genome shotgun (WGS) entry which is preliminary data.</text>
</comment>
<sequence>MGAPSLVRIAQRVATKYVDSIQSFADAPVHLVQPILKKVTSPDQLRLLEEDSPQIIGPDTVELWKFFIRRDIPSGDKNELEPKNPALWHKVYRRLKREDEARRKAAEDQLRQSLGQQAANRQNNQATILHTVLPGYLEKGARREAGATSRTTGQNALSALRKQSTRAVVPRRPVYSSSSSDRPRQPSRPVPRGTVAQAPIHMVNQYTRAQGASSGAPPPRPITTHPLPPPRRAGTRNPFRAAGGSAPRFQQQALSLAVRVEAQTQRAKEVESKKRAAAIRAAQTSPTRVLAREAARPLRAPSPPRSSTTTKATVPDAGPSASPRAATEKAAPAEVAKQQLTPQAVKRKAPNIFMANKKARR</sequence>
<protein>
    <recommendedName>
        <fullName evidence="4">Elongin-A</fullName>
    </recommendedName>
</protein>
<name>A0A9P4MFM9_9PEZI</name>
<feature type="compositionally biased region" description="Polar residues" evidence="1">
    <location>
        <begin position="148"/>
        <end position="166"/>
    </location>
</feature>
<feature type="region of interest" description="Disordered" evidence="1">
    <location>
        <begin position="267"/>
        <end position="361"/>
    </location>
</feature>
<feature type="region of interest" description="Disordered" evidence="1">
    <location>
        <begin position="103"/>
        <end position="126"/>
    </location>
</feature>
<evidence type="ECO:0000256" key="1">
    <source>
        <dbReference type="SAM" id="MobiDB-lite"/>
    </source>
</evidence>
<gene>
    <name evidence="2" type="ORF">K461DRAFT_268504</name>
</gene>
<accession>A0A9P4MFM9</accession>
<feature type="region of interest" description="Disordered" evidence="1">
    <location>
        <begin position="141"/>
        <end position="244"/>
    </location>
</feature>
<dbReference type="InterPro" id="IPR051870">
    <property type="entry name" value="Elongin-A_domain"/>
</dbReference>
<dbReference type="AlphaFoldDB" id="A0A9P4MFM9"/>
<organism evidence="2 3">
    <name type="scientific">Myriangium duriaei CBS 260.36</name>
    <dbReference type="NCBI Taxonomy" id="1168546"/>
    <lineage>
        <taxon>Eukaryota</taxon>
        <taxon>Fungi</taxon>
        <taxon>Dikarya</taxon>
        <taxon>Ascomycota</taxon>
        <taxon>Pezizomycotina</taxon>
        <taxon>Dothideomycetes</taxon>
        <taxon>Dothideomycetidae</taxon>
        <taxon>Myriangiales</taxon>
        <taxon>Myriangiaceae</taxon>
        <taxon>Myriangium</taxon>
    </lineage>
</organism>
<feature type="compositionally biased region" description="Low complexity" evidence="1">
    <location>
        <begin position="320"/>
        <end position="337"/>
    </location>
</feature>
<dbReference type="OrthoDB" id="21513at2759"/>
<feature type="compositionally biased region" description="Low complexity" evidence="1">
    <location>
        <begin position="116"/>
        <end position="126"/>
    </location>
</feature>
<reference evidence="2" key="1">
    <citation type="journal article" date="2020" name="Stud. Mycol.">
        <title>101 Dothideomycetes genomes: a test case for predicting lifestyles and emergence of pathogens.</title>
        <authorList>
            <person name="Haridas S."/>
            <person name="Albert R."/>
            <person name="Binder M."/>
            <person name="Bloem J."/>
            <person name="Labutti K."/>
            <person name="Salamov A."/>
            <person name="Andreopoulos B."/>
            <person name="Baker S."/>
            <person name="Barry K."/>
            <person name="Bills G."/>
            <person name="Bluhm B."/>
            <person name="Cannon C."/>
            <person name="Castanera R."/>
            <person name="Culley D."/>
            <person name="Daum C."/>
            <person name="Ezra D."/>
            <person name="Gonzalez J."/>
            <person name="Henrissat B."/>
            <person name="Kuo A."/>
            <person name="Liang C."/>
            <person name="Lipzen A."/>
            <person name="Lutzoni F."/>
            <person name="Magnuson J."/>
            <person name="Mondo S."/>
            <person name="Nolan M."/>
            <person name="Ohm R."/>
            <person name="Pangilinan J."/>
            <person name="Park H.-J."/>
            <person name="Ramirez L."/>
            <person name="Alfaro M."/>
            <person name="Sun H."/>
            <person name="Tritt A."/>
            <person name="Yoshinaga Y."/>
            <person name="Zwiers L.-H."/>
            <person name="Turgeon B."/>
            <person name="Goodwin S."/>
            <person name="Spatafora J."/>
            <person name="Crous P."/>
            <person name="Grigoriev I."/>
        </authorList>
    </citation>
    <scope>NUCLEOTIDE SEQUENCE</scope>
    <source>
        <strain evidence="2">CBS 260.36</strain>
    </source>
</reference>
<feature type="compositionally biased region" description="Polar residues" evidence="1">
    <location>
        <begin position="204"/>
        <end position="213"/>
    </location>
</feature>
<dbReference type="PANTHER" id="PTHR15141:SF76">
    <property type="entry name" value="TRANSCRIPTION ELONGATION FACTOR B POLYPEPTIDE 3"/>
    <property type="match status" value="1"/>
</dbReference>
<dbReference type="PANTHER" id="PTHR15141">
    <property type="entry name" value="TRANSCRIPTION ELONGATION FACTOR B POLYPEPTIDE 3"/>
    <property type="match status" value="1"/>
</dbReference>
<evidence type="ECO:0000313" key="2">
    <source>
        <dbReference type="EMBL" id="KAF2152580.1"/>
    </source>
</evidence>
<dbReference type="Gene3D" id="6.10.250.3180">
    <property type="match status" value="1"/>
</dbReference>
<dbReference type="InterPro" id="IPR010684">
    <property type="entry name" value="RNA_pol_II_trans_fac_SIII_A"/>
</dbReference>
<keyword evidence="3" id="KW-1185">Reference proteome</keyword>
<dbReference type="GO" id="GO:0070449">
    <property type="term" value="C:elongin complex"/>
    <property type="evidence" value="ECO:0007669"/>
    <property type="project" value="InterPro"/>
</dbReference>
<feature type="compositionally biased region" description="Pro residues" evidence="1">
    <location>
        <begin position="216"/>
        <end position="231"/>
    </location>
</feature>